<evidence type="ECO:0000313" key="4">
    <source>
        <dbReference type="Proteomes" id="UP000318199"/>
    </source>
</evidence>
<keyword evidence="1" id="KW-1133">Transmembrane helix</keyword>
<evidence type="ECO:0000256" key="1">
    <source>
        <dbReference type="SAM" id="Phobius"/>
    </source>
</evidence>
<reference evidence="3 4" key="1">
    <citation type="submission" date="2019-07" db="EMBL/GenBank/DDBJ databases">
        <title>Caenimonas sedimenti sp. nov., isolated from activated sludge.</title>
        <authorList>
            <person name="Xu J."/>
        </authorList>
    </citation>
    <scope>NUCLEOTIDE SEQUENCE [LARGE SCALE GENOMIC DNA]</scope>
    <source>
        <strain evidence="3 4">HX-9-20</strain>
    </source>
</reference>
<dbReference type="Pfam" id="PF03435">
    <property type="entry name" value="Sacchrp_dh_NADP"/>
    <property type="match status" value="1"/>
</dbReference>
<dbReference type="PANTHER" id="PTHR12286:SF5">
    <property type="entry name" value="SACCHAROPINE DEHYDROGENASE-LIKE OXIDOREDUCTASE"/>
    <property type="match status" value="1"/>
</dbReference>
<dbReference type="InterPro" id="IPR036291">
    <property type="entry name" value="NAD(P)-bd_dom_sf"/>
</dbReference>
<proteinExistence type="predicted"/>
<gene>
    <name evidence="3" type="ORF">FN976_06725</name>
</gene>
<keyword evidence="1" id="KW-0472">Membrane</keyword>
<dbReference type="RefSeq" id="WP_145892213.1">
    <property type="nucleotide sequence ID" value="NZ_VOBQ01000004.1"/>
</dbReference>
<dbReference type="InterPro" id="IPR051276">
    <property type="entry name" value="Saccharopine_DH-like_oxidrdct"/>
</dbReference>
<dbReference type="Proteomes" id="UP000318199">
    <property type="component" value="Unassembled WGS sequence"/>
</dbReference>
<dbReference type="GO" id="GO:0009247">
    <property type="term" value="P:glycolipid biosynthetic process"/>
    <property type="evidence" value="ECO:0007669"/>
    <property type="project" value="TreeGrafter"/>
</dbReference>
<dbReference type="SUPFAM" id="SSF51735">
    <property type="entry name" value="NAD(P)-binding Rossmann-fold domains"/>
    <property type="match status" value="1"/>
</dbReference>
<organism evidence="3 4">
    <name type="scientific">Caenimonas sedimenti</name>
    <dbReference type="NCBI Taxonomy" id="2596921"/>
    <lineage>
        <taxon>Bacteria</taxon>
        <taxon>Pseudomonadati</taxon>
        <taxon>Pseudomonadota</taxon>
        <taxon>Betaproteobacteria</taxon>
        <taxon>Burkholderiales</taxon>
        <taxon>Comamonadaceae</taxon>
        <taxon>Caenimonas</taxon>
    </lineage>
</organism>
<dbReference type="InterPro" id="IPR005097">
    <property type="entry name" value="Sacchrp_dh_NADP-bd"/>
</dbReference>
<comment type="caution">
    <text evidence="3">The sequence shown here is derived from an EMBL/GenBank/DDBJ whole genome shotgun (WGS) entry which is preliminary data.</text>
</comment>
<accession>A0A562ZUX0</accession>
<dbReference type="OrthoDB" id="4420885at2"/>
<feature type="transmembrane region" description="Helical" evidence="1">
    <location>
        <begin position="283"/>
        <end position="304"/>
    </location>
</feature>
<feature type="domain" description="Saccharopine dehydrogenase NADP binding" evidence="2">
    <location>
        <begin position="14"/>
        <end position="141"/>
    </location>
</feature>
<keyword evidence="4" id="KW-1185">Reference proteome</keyword>
<evidence type="ECO:0000313" key="3">
    <source>
        <dbReference type="EMBL" id="TWO72390.1"/>
    </source>
</evidence>
<name>A0A562ZUX0_9BURK</name>
<evidence type="ECO:0000259" key="2">
    <source>
        <dbReference type="Pfam" id="PF03435"/>
    </source>
</evidence>
<dbReference type="EMBL" id="VOBQ01000004">
    <property type="protein sequence ID" value="TWO72390.1"/>
    <property type="molecule type" value="Genomic_DNA"/>
</dbReference>
<protein>
    <submittedName>
        <fullName evidence="3">Saccharopine dehydrogenase</fullName>
    </submittedName>
</protein>
<sequence>MPASPPAAQRAYDVILYGATGFVGRQTVAYFAQHAGGLRWALAGRSAARLEAVRAECGPGAAGAGIVVADAQDAAALDRLAAQARVVLSTAGPFALYGSALVAACVVRRTHYVDITGETPWVRTLIDQHHERAAQDGTRIIPCCGFDSVPSDLGALLVVEAMWAQHREPCASVKACHSIRGGLNGGTLASAMNMMESGQGKLLADPFLLNPAGTAPARRHPHADPMLPHHDEDFGAWVGPFAMGPVNTRVVRRSAALLGATGTKAYGEDFRYQEYQRFGRGPLGAAAAGGITTAMTMGLLALRFQPARRVGRMLGPAPGGGPSERTMDAGSFRCDLVGISPSGHRVQGRIAGEGDPGNRATTRFVCESALALALQLEELPGGRQRGGLLTPASGLGVVLARRLAATGRMTLEPLPA</sequence>
<dbReference type="AlphaFoldDB" id="A0A562ZUX0"/>
<keyword evidence="1" id="KW-0812">Transmembrane</keyword>
<dbReference type="Gene3D" id="3.40.50.720">
    <property type="entry name" value="NAD(P)-binding Rossmann-like Domain"/>
    <property type="match status" value="1"/>
</dbReference>
<dbReference type="GO" id="GO:0005886">
    <property type="term" value="C:plasma membrane"/>
    <property type="evidence" value="ECO:0007669"/>
    <property type="project" value="TreeGrafter"/>
</dbReference>
<dbReference type="PANTHER" id="PTHR12286">
    <property type="entry name" value="SACCHAROPINE DEHYDROGENASE-LIKE OXIDOREDUCTASE"/>
    <property type="match status" value="1"/>
</dbReference>